<dbReference type="Proteomes" id="UP000516437">
    <property type="component" value="Chromosome 1"/>
</dbReference>
<name>A0A6A1WMC2_9ROSI</name>
<evidence type="ECO:0000313" key="1">
    <source>
        <dbReference type="EMBL" id="KAB1226381.1"/>
    </source>
</evidence>
<keyword evidence="2" id="KW-1185">Reference proteome</keyword>
<accession>A0A6A1WMC2</accession>
<sequence length="188" mass="21681">MSRSVVVERHIQLADFYELQFEDQTLPEVVEQAGWVLFLQRTGYTSKNMVREFYAAILWAVNLDELSREPTVCNVQVTFLPNELTRFFDYERNLAAFPNLSLHDKGKSIMAKPTHQMLSDITARLTALESKVGQLDFDWKKEVAAIRLALKDVASGAQLHALNERVVLIEEHMRRVCDVLQLTDEEQQ</sequence>
<dbReference type="AlphaFoldDB" id="A0A6A1WMC2"/>
<proteinExistence type="predicted"/>
<comment type="caution">
    <text evidence="1">The sequence shown here is derived from an EMBL/GenBank/DDBJ whole genome shotgun (WGS) entry which is preliminary data.</text>
</comment>
<evidence type="ECO:0000313" key="2">
    <source>
        <dbReference type="Proteomes" id="UP000516437"/>
    </source>
</evidence>
<organism evidence="1 2">
    <name type="scientific">Morella rubra</name>
    <name type="common">Chinese bayberry</name>
    <dbReference type="NCBI Taxonomy" id="262757"/>
    <lineage>
        <taxon>Eukaryota</taxon>
        <taxon>Viridiplantae</taxon>
        <taxon>Streptophyta</taxon>
        <taxon>Embryophyta</taxon>
        <taxon>Tracheophyta</taxon>
        <taxon>Spermatophyta</taxon>
        <taxon>Magnoliopsida</taxon>
        <taxon>eudicotyledons</taxon>
        <taxon>Gunneridae</taxon>
        <taxon>Pentapetalae</taxon>
        <taxon>rosids</taxon>
        <taxon>fabids</taxon>
        <taxon>Fagales</taxon>
        <taxon>Myricaceae</taxon>
        <taxon>Morella</taxon>
    </lineage>
</organism>
<gene>
    <name evidence="1" type="ORF">CJ030_MR1G015961</name>
</gene>
<reference evidence="1 2" key="1">
    <citation type="journal article" date="2019" name="Plant Biotechnol. J.">
        <title>The red bayberry genome and genetic basis of sex determination.</title>
        <authorList>
            <person name="Jia H.M."/>
            <person name="Jia H.J."/>
            <person name="Cai Q.L."/>
            <person name="Wang Y."/>
            <person name="Zhao H.B."/>
            <person name="Yang W.F."/>
            <person name="Wang G.Y."/>
            <person name="Li Y.H."/>
            <person name="Zhan D.L."/>
            <person name="Shen Y.T."/>
            <person name="Niu Q.F."/>
            <person name="Chang L."/>
            <person name="Qiu J."/>
            <person name="Zhao L."/>
            <person name="Xie H.B."/>
            <person name="Fu W.Y."/>
            <person name="Jin J."/>
            <person name="Li X.W."/>
            <person name="Jiao Y."/>
            <person name="Zhou C.C."/>
            <person name="Tu T."/>
            <person name="Chai C.Y."/>
            <person name="Gao J.L."/>
            <person name="Fan L.J."/>
            <person name="van de Weg E."/>
            <person name="Wang J.Y."/>
            <person name="Gao Z.S."/>
        </authorList>
    </citation>
    <scope>NUCLEOTIDE SEQUENCE [LARGE SCALE GENOMIC DNA]</scope>
    <source>
        <tissue evidence="1">Leaves</tissue>
    </source>
</reference>
<dbReference type="EMBL" id="RXIC02000019">
    <property type="protein sequence ID" value="KAB1226381.1"/>
    <property type="molecule type" value="Genomic_DNA"/>
</dbReference>
<protein>
    <submittedName>
        <fullName evidence="1">Uncharacterized protein</fullName>
    </submittedName>
</protein>